<evidence type="ECO:0000313" key="1">
    <source>
        <dbReference type="EMBL" id="VAW91096.1"/>
    </source>
</evidence>
<organism evidence="1">
    <name type="scientific">hydrothermal vent metagenome</name>
    <dbReference type="NCBI Taxonomy" id="652676"/>
    <lineage>
        <taxon>unclassified sequences</taxon>
        <taxon>metagenomes</taxon>
        <taxon>ecological metagenomes</taxon>
    </lineage>
</organism>
<protein>
    <recommendedName>
        <fullName evidence="2">UspA domain-containing protein</fullName>
    </recommendedName>
</protein>
<accession>A0A3B1AEQ4</accession>
<dbReference type="Gene3D" id="3.40.50.12370">
    <property type="match status" value="1"/>
</dbReference>
<dbReference type="EMBL" id="UOFS01000006">
    <property type="protein sequence ID" value="VAW91096.1"/>
    <property type="molecule type" value="Genomic_DNA"/>
</dbReference>
<sequence>MSKVDQFESVFRSALHDVFVSEQLNFNKIIIISDLDSAAHREFENSIKIFSNNIDIEHNAQWLSLNKNDYTSSQDLMNSIEQLKPELIFTYRNLHSSAWQYSHSLGEHLDVLIQKTLIPVVVVPHPQEKNSKFSSLKNTNVVMAITDHLSLDNDLVNNAAHFTQAQGRLYLMHIENATTFDYYMEVISKISTIDTDEAREKIALQLLKNPKDYIESVKTLLEQEKPNIDIKAIVGFGHHLTEYKKYINQHEVDLLVMNTSDKEQMAMHGLAYPLVVELRTIPLLLI</sequence>
<evidence type="ECO:0008006" key="2">
    <source>
        <dbReference type="Google" id="ProtNLM"/>
    </source>
</evidence>
<reference evidence="1" key="1">
    <citation type="submission" date="2018-06" db="EMBL/GenBank/DDBJ databases">
        <authorList>
            <person name="Zhirakovskaya E."/>
        </authorList>
    </citation>
    <scope>NUCLEOTIDE SEQUENCE</scope>
</reference>
<gene>
    <name evidence="1" type="ORF">MNBD_GAMMA22-2623</name>
</gene>
<name>A0A3B1AEQ4_9ZZZZ</name>
<dbReference type="AlphaFoldDB" id="A0A3B1AEQ4"/>
<proteinExistence type="predicted"/>